<gene>
    <name evidence="1" type="primary">WBGene00274934</name>
</gene>
<organism evidence="1 2">
    <name type="scientific">Pristionchus pacificus</name>
    <name type="common">Parasitic nematode worm</name>
    <dbReference type="NCBI Taxonomy" id="54126"/>
    <lineage>
        <taxon>Eukaryota</taxon>
        <taxon>Metazoa</taxon>
        <taxon>Ecdysozoa</taxon>
        <taxon>Nematoda</taxon>
        <taxon>Chromadorea</taxon>
        <taxon>Rhabditida</taxon>
        <taxon>Rhabditina</taxon>
        <taxon>Diplogasteromorpha</taxon>
        <taxon>Diplogasteroidea</taxon>
        <taxon>Neodiplogasteridae</taxon>
        <taxon>Pristionchus</taxon>
    </lineage>
</organism>
<dbReference type="EnsemblMetazoa" id="PPA36565.1">
    <property type="protein sequence ID" value="PPA36565.1"/>
    <property type="gene ID" value="WBGene00274934"/>
</dbReference>
<accession>A0A2A6CXY7</accession>
<dbReference type="Proteomes" id="UP000005239">
    <property type="component" value="Unassembled WGS sequence"/>
</dbReference>
<accession>A0A8R1YS41</accession>
<name>A0A2A6CXY7_PRIPA</name>
<evidence type="ECO:0000313" key="2">
    <source>
        <dbReference type="Proteomes" id="UP000005239"/>
    </source>
</evidence>
<protein>
    <submittedName>
        <fullName evidence="1">Uncharacterized protein</fullName>
    </submittedName>
</protein>
<proteinExistence type="predicted"/>
<reference evidence="2" key="1">
    <citation type="journal article" date="2008" name="Nat. Genet.">
        <title>The Pristionchus pacificus genome provides a unique perspective on nematode lifestyle and parasitism.</title>
        <authorList>
            <person name="Dieterich C."/>
            <person name="Clifton S.W."/>
            <person name="Schuster L.N."/>
            <person name="Chinwalla A."/>
            <person name="Delehaunty K."/>
            <person name="Dinkelacker I."/>
            <person name="Fulton L."/>
            <person name="Fulton R."/>
            <person name="Godfrey J."/>
            <person name="Minx P."/>
            <person name="Mitreva M."/>
            <person name="Roeseler W."/>
            <person name="Tian H."/>
            <person name="Witte H."/>
            <person name="Yang S.P."/>
            <person name="Wilson R.K."/>
            <person name="Sommer R.J."/>
        </authorList>
    </citation>
    <scope>NUCLEOTIDE SEQUENCE [LARGE SCALE GENOMIC DNA]</scope>
    <source>
        <strain evidence="2">PS312</strain>
    </source>
</reference>
<reference evidence="1" key="2">
    <citation type="submission" date="2022-06" db="UniProtKB">
        <authorList>
            <consortium name="EnsemblMetazoa"/>
        </authorList>
    </citation>
    <scope>IDENTIFICATION</scope>
    <source>
        <strain evidence="1">PS312</strain>
    </source>
</reference>
<sequence length="123" mass="14242">MCSVTFSSEMRLTLLLPLLGVLSTISTASRTGLSTVGQLAYEYVVMLRSQQQDLLDTLPASREKNQVKIQLIEDELAYIKRRKEILSRKLRNKRTKRIEKIRKTVRALDGNFYTPPPEYQRII</sequence>
<keyword evidence="2" id="KW-1185">Reference proteome</keyword>
<dbReference type="AlphaFoldDB" id="A0A2A6CXY7"/>
<evidence type="ECO:0000313" key="1">
    <source>
        <dbReference type="EnsemblMetazoa" id="PPA36565.1"/>
    </source>
</evidence>